<evidence type="ECO:0000256" key="2">
    <source>
        <dbReference type="ARBA" id="ARBA00004709"/>
    </source>
</evidence>
<feature type="domain" description="2-C-methyl-D-erythritol 2,4-cyclodiphosphate synthase" evidence="10">
    <location>
        <begin position="3"/>
        <end position="156"/>
    </location>
</feature>
<dbReference type="SUPFAM" id="SSF69765">
    <property type="entry name" value="IpsF-like"/>
    <property type="match status" value="1"/>
</dbReference>
<accession>A0A7W5DQD7</accession>
<dbReference type="GO" id="GO:0019288">
    <property type="term" value="P:isopentenyl diphosphate biosynthetic process, methylerythritol 4-phosphate pathway"/>
    <property type="evidence" value="ECO:0007669"/>
    <property type="project" value="UniProtKB-UniRule"/>
</dbReference>
<organism evidence="11 12">
    <name type="scientific">Microbacter margulisiae</name>
    <dbReference type="NCBI Taxonomy" id="1350067"/>
    <lineage>
        <taxon>Bacteria</taxon>
        <taxon>Pseudomonadati</taxon>
        <taxon>Bacteroidota</taxon>
        <taxon>Bacteroidia</taxon>
        <taxon>Bacteroidales</taxon>
        <taxon>Porphyromonadaceae</taxon>
        <taxon>Microbacter</taxon>
    </lineage>
</organism>
<feature type="binding site" evidence="8">
    <location>
        <begin position="10"/>
        <end position="12"/>
    </location>
    <ligand>
        <name>4-CDP-2-C-methyl-D-erythritol 2-phosphate</name>
        <dbReference type="ChEBI" id="CHEBI:57919"/>
    </ligand>
</feature>
<reference evidence="11 12" key="1">
    <citation type="submission" date="2020-08" db="EMBL/GenBank/DDBJ databases">
        <title>Genomic Encyclopedia of Type Strains, Phase IV (KMG-IV): sequencing the most valuable type-strain genomes for metagenomic binning, comparative biology and taxonomic classification.</title>
        <authorList>
            <person name="Goeker M."/>
        </authorList>
    </citation>
    <scope>NUCLEOTIDE SEQUENCE [LARGE SCALE GENOMIC DNA]</scope>
    <source>
        <strain evidence="11 12">DSM 27471</strain>
    </source>
</reference>
<evidence type="ECO:0000256" key="5">
    <source>
        <dbReference type="ARBA" id="ARBA00022723"/>
    </source>
</evidence>
<feature type="binding site" evidence="8">
    <location>
        <position position="44"/>
    </location>
    <ligand>
        <name>a divalent metal cation</name>
        <dbReference type="ChEBI" id="CHEBI:60240"/>
    </ligand>
</feature>
<evidence type="ECO:0000256" key="1">
    <source>
        <dbReference type="ARBA" id="ARBA00000200"/>
    </source>
</evidence>
<dbReference type="PROSITE" id="PS01350">
    <property type="entry name" value="ISPF"/>
    <property type="match status" value="1"/>
</dbReference>
<dbReference type="PANTHER" id="PTHR43181">
    <property type="entry name" value="2-C-METHYL-D-ERYTHRITOL 2,4-CYCLODIPHOSPHATE SYNTHASE, CHLOROPLASTIC"/>
    <property type="match status" value="1"/>
</dbReference>
<sequence length="162" mass="17694">MKIRVGMGFDVHRFAIGRELWLGGIRIAHPIGLLGHSDADVLIHAICDALLGAANARDIGFHFPDSDKKYEGIDSKILLSKTMQIVRDKNFEVSNIDCTICAEHPKLQGYIPEITGKLAEIIGVSEDDISVKATTTEKLGFIGRNEGIATYAVALLYQTGKE</sequence>
<evidence type="ECO:0000313" key="12">
    <source>
        <dbReference type="Proteomes" id="UP000544222"/>
    </source>
</evidence>
<evidence type="ECO:0000256" key="3">
    <source>
        <dbReference type="ARBA" id="ARBA00008480"/>
    </source>
</evidence>
<evidence type="ECO:0000256" key="7">
    <source>
        <dbReference type="ARBA" id="ARBA00023239"/>
    </source>
</evidence>
<dbReference type="EMBL" id="JACHYB010000001">
    <property type="protein sequence ID" value="MBB3187102.1"/>
    <property type="molecule type" value="Genomic_DNA"/>
</dbReference>
<comment type="catalytic activity">
    <reaction evidence="1 8 9">
        <text>4-CDP-2-C-methyl-D-erythritol 2-phosphate = 2-C-methyl-D-erythritol 2,4-cyclic diphosphate + CMP</text>
        <dbReference type="Rhea" id="RHEA:23864"/>
        <dbReference type="ChEBI" id="CHEBI:57919"/>
        <dbReference type="ChEBI" id="CHEBI:58483"/>
        <dbReference type="ChEBI" id="CHEBI:60377"/>
        <dbReference type="EC" id="4.6.1.12"/>
    </reaction>
</comment>
<dbReference type="GO" id="GO:0046872">
    <property type="term" value="F:metal ion binding"/>
    <property type="evidence" value="ECO:0007669"/>
    <property type="project" value="UniProtKB-KW"/>
</dbReference>
<dbReference type="RefSeq" id="WP_183412910.1">
    <property type="nucleotide sequence ID" value="NZ_JACHYB010000001.1"/>
</dbReference>
<dbReference type="HAMAP" id="MF_00107">
    <property type="entry name" value="IspF"/>
    <property type="match status" value="1"/>
</dbReference>
<dbReference type="GO" id="GO:0016114">
    <property type="term" value="P:terpenoid biosynthetic process"/>
    <property type="evidence" value="ECO:0007669"/>
    <property type="project" value="InterPro"/>
</dbReference>
<evidence type="ECO:0000313" key="11">
    <source>
        <dbReference type="EMBL" id="MBB3187102.1"/>
    </source>
</evidence>
<evidence type="ECO:0000259" key="10">
    <source>
        <dbReference type="Pfam" id="PF02542"/>
    </source>
</evidence>
<protein>
    <recommendedName>
        <fullName evidence="4 8">2-C-methyl-D-erythritol 2,4-cyclodiphosphate synthase</fullName>
        <shortName evidence="8">MECDP-synthase</shortName>
        <shortName evidence="8">MECPP-synthase</shortName>
        <shortName evidence="8">MECPS</shortName>
        <ecNumber evidence="4 8">4.6.1.12</ecNumber>
    </recommendedName>
</protein>
<dbReference type="Gene3D" id="3.30.1330.50">
    <property type="entry name" value="2-C-methyl-D-erythritol 2,4-cyclodiphosphate synthase"/>
    <property type="match status" value="1"/>
</dbReference>
<feature type="site" description="Transition state stabilizer" evidence="8">
    <location>
        <position position="36"/>
    </location>
</feature>
<proteinExistence type="inferred from homology"/>
<comment type="caution">
    <text evidence="11">The sequence shown here is derived from an EMBL/GenBank/DDBJ whole genome shotgun (WGS) entry which is preliminary data.</text>
</comment>
<keyword evidence="7 8" id="KW-0456">Lyase</keyword>
<dbReference type="PANTHER" id="PTHR43181:SF1">
    <property type="entry name" value="2-C-METHYL-D-ERYTHRITOL 2,4-CYCLODIPHOSPHATE SYNTHASE, CHLOROPLASTIC"/>
    <property type="match status" value="1"/>
</dbReference>
<keyword evidence="5 8" id="KW-0479">Metal-binding</keyword>
<dbReference type="Pfam" id="PF02542">
    <property type="entry name" value="YgbB"/>
    <property type="match status" value="1"/>
</dbReference>
<dbReference type="InterPro" id="IPR036571">
    <property type="entry name" value="MECDP_synthase_sf"/>
</dbReference>
<evidence type="ECO:0000256" key="4">
    <source>
        <dbReference type="ARBA" id="ARBA00012579"/>
    </source>
</evidence>
<feature type="binding site" evidence="8">
    <location>
        <position position="144"/>
    </location>
    <ligand>
        <name>4-CDP-2-C-methyl-D-erythritol 2-phosphate</name>
        <dbReference type="ChEBI" id="CHEBI:57919"/>
    </ligand>
</feature>
<feature type="binding site" evidence="8">
    <location>
        <position position="12"/>
    </location>
    <ligand>
        <name>a divalent metal cation</name>
        <dbReference type="ChEBI" id="CHEBI:60240"/>
    </ligand>
</feature>
<evidence type="ECO:0000256" key="9">
    <source>
        <dbReference type="RuleBase" id="RU004395"/>
    </source>
</evidence>
<feature type="site" description="Transition state stabilizer" evidence="8">
    <location>
        <position position="135"/>
    </location>
</feature>
<feature type="binding site" evidence="8">
    <location>
        <begin position="36"/>
        <end position="37"/>
    </location>
    <ligand>
        <name>4-CDP-2-C-methyl-D-erythritol 2-phosphate</name>
        <dbReference type="ChEBI" id="CHEBI:57919"/>
    </ligand>
</feature>
<dbReference type="AlphaFoldDB" id="A0A7W5DQD7"/>
<dbReference type="Proteomes" id="UP000544222">
    <property type="component" value="Unassembled WGS sequence"/>
</dbReference>
<dbReference type="FunFam" id="3.30.1330.50:FF:000001">
    <property type="entry name" value="2-C-methyl-D-erythritol 2,4-cyclodiphosphate synthase"/>
    <property type="match status" value="1"/>
</dbReference>
<dbReference type="InterPro" id="IPR020555">
    <property type="entry name" value="MECDP_synthase_CS"/>
</dbReference>
<keyword evidence="6 8" id="KW-0414">Isoprene biosynthesis</keyword>
<gene>
    <name evidence="8" type="primary">ispF</name>
    <name evidence="11" type="ORF">FHX64_001265</name>
</gene>
<comment type="similarity">
    <text evidence="3 8 9">Belongs to the IspF family.</text>
</comment>
<keyword evidence="12" id="KW-1185">Reference proteome</keyword>
<feature type="binding site" evidence="8">
    <location>
        <position position="10"/>
    </location>
    <ligand>
        <name>a divalent metal cation</name>
        <dbReference type="ChEBI" id="CHEBI:60240"/>
    </ligand>
</feature>
<feature type="binding site" evidence="8">
    <location>
        <begin position="134"/>
        <end position="137"/>
    </location>
    <ligand>
        <name>4-CDP-2-C-methyl-D-erythritol 2-phosphate</name>
        <dbReference type="ChEBI" id="CHEBI:57919"/>
    </ligand>
</feature>
<name>A0A7W5DQD7_9PORP</name>
<feature type="binding site" evidence="8">
    <location>
        <begin position="58"/>
        <end position="60"/>
    </location>
    <ligand>
        <name>4-CDP-2-C-methyl-D-erythritol 2-phosphate</name>
        <dbReference type="ChEBI" id="CHEBI:57919"/>
    </ligand>
</feature>
<dbReference type="CDD" id="cd00554">
    <property type="entry name" value="MECDP_synthase"/>
    <property type="match status" value="1"/>
</dbReference>
<dbReference type="NCBIfam" id="TIGR00151">
    <property type="entry name" value="ispF"/>
    <property type="match status" value="1"/>
</dbReference>
<dbReference type="GO" id="GO:0008685">
    <property type="term" value="F:2-C-methyl-D-erythritol 2,4-cyclodiphosphate synthase activity"/>
    <property type="evidence" value="ECO:0007669"/>
    <property type="project" value="UniProtKB-UniRule"/>
</dbReference>
<comment type="subunit">
    <text evidence="8">Homotrimer.</text>
</comment>
<dbReference type="InterPro" id="IPR003526">
    <property type="entry name" value="MECDP_synthase"/>
</dbReference>
<dbReference type="EC" id="4.6.1.12" evidence="4 8"/>
<comment type="function">
    <text evidence="8">Involved in the biosynthesis of isopentenyl diphosphate (IPP) and dimethylallyl diphosphate (DMAPP), two major building blocks of isoprenoid compounds. Catalyzes the conversion of 4-diphosphocytidyl-2-C-methyl-D-erythritol 2-phosphate (CDP-ME2P) to 2-C-methyl-D-erythritol 2,4-cyclodiphosphate (ME-CPP) with a corresponding release of cytidine 5-monophosphate (CMP).</text>
</comment>
<feature type="binding site" evidence="8">
    <location>
        <position position="141"/>
    </location>
    <ligand>
        <name>4-CDP-2-C-methyl-D-erythritol 2-phosphate</name>
        <dbReference type="ChEBI" id="CHEBI:57919"/>
    </ligand>
</feature>
<comment type="pathway">
    <text evidence="2 8">Isoprenoid biosynthesis; isopentenyl diphosphate biosynthesis via DXP pathway; isopentenyl diphosphate from 1-deoxy-D-xylulose 5-phosphate: step 4/6.</text>
</comment>
<evidence type="ECO:0000256" key="8">
    <source>
        <dbReference type="HAMAP-Rule" id="MF_00107"/>
    </source>
</evidence>
<feature type="binding site" evidence="8">
    <location>
        <begin position="63"/>
        <end position="67"/>
    </location>
    <ligand>
        <name>4-CDP-2-C-methyl-D-erythritol 2-phosphate</name>
        <dbReference type="ChEBI" id="CHEBI:57919"/>
    </ligand>
</feature>
<comment type="cofactor">
    <cofactor evidence="8">
        <name>a divalent metal cation</name>
        <dbReference type="ChEBI" id="CHEBI:60240"/>
    </cofactor>
    <text evidence="8">Binds 1 divalent metal cation per subunit.</text>
</comment>
<dbReference type="UniPathway" id="UPA00056">
    <property type="reaction ID" value="UER00095"/>
</dbReference>
<comment type="caution">
    <text evidence="8">Lacks conserved residue(s) required for the propagation of feature annotation.</text>
</comment>
<evidence type="ECO:0000256" key="6">
    <source>
        <dbReference type="ARBA" id="ARBA00023229"/>
    </source>
</evidence>